<dbReference type="KEGG" id="olu:OSTLU_14439"/>
<dbReference type="InterPro" id="IPR029033">
    <property type="entry name" value="His_PPase_superfam"/>
</dbReference>
<organism evidence="2 3">
    <name type="scientific">Ostreococcus lucimarinus (strain CCE9901)</name>
    <dbReference type="NCBI Taxonomy" id="436017"/>
    <lineage>
        <taxon>Eukaryota</taxon>
        <taxon>Viridiplantae</taxon>
        <taxon>Chlorophyta</taxon>
        <taxon>Mamiellophyceae</taxon>
        <taxon>Mamiellales</taxon>
        <taxon>Bathycoccaceae</taxon>
        <taxon>Ostreococcus</taxon>
    </lineage>
</organism>
<dbReference type="OMA" id="PEKECET"/>
<dbReference type="HOGENOM" id="CLU_084603_0_2_1"/>
<feature type="region of interest" description="Disordered" evidence="1">
    <location>
        <begin position="1"/>
        <end position="24"/>
    </location>
</feature>
<keyword evidence="3" id="KW-1185">Reference proteome</keyword>
<dbReference type="GeneID" id="5000797"/>
<dbReference type="EMBL" id="CP000583">
    <property type="protein sequence ID" value="ABO95132.1"/>
    <property type="molecule type" value="Genomic_DNA"/>
</dbReference>
<sequence length="193" mass="20695">MLRHSASSGADGETKDADRPLTREGRALAKSVATRVDDAGWTPDLTLCSNSRRSKETLEIMRDEVNEAFGTKGRVMYLGSLYHYASLDGVMRQHLSECVVKQTTAGDGADGEEGDVVECEIVTDARTIMAVGHNKGMEEAASEYCGRDVRLQVATAALLERARGEGDTWASAMADAGSWTLVAVATPEGIIQI</sequence>
<dbReference type="Gene3D" id="3.40.50.1240">
    <property type="entry name" value="Phosphoglycerate mutase-like"/>
    <property type="match status" value="1"/>
</dbReference>
<dbReference type="RefSeq" id="XP_001416839.1">
    <property type="nucleotide sequence ID" value="XM_001416802.1"/>
</dbReference>
<feature type="compositionally biased region" description="Basic and acidic residues" evidence="1">
    <location>
        <begin position="12"/>
        <end position="24"/>
    </location>
</feature>
<protein>
    <submittedName>
        <fullName evidence="2">Uncharacterized protein</fullName>
    </submittedName>
</protein>
<dbReference type="Gramene" id="ABO95132">
    <property type="protein sequence ID" value="ABO95132"/>
    <property type="gene ID" value="OSTLU_14439"/>
</dbReference>
<dbReference type="SUPFAM" id="SSF53254">
    <property type="entry name" value="Phosphoglycerate mutase-like"/>
    <property type="match status" value="1"/>
</dbReference>
<dbReference type="Proteomes" id="UP000001568">
    <property type="component" value="Chromosome 3"/>
</dbReference>
<proteinExistence type="predicted"/>
<evidence type="ECO:0000313" key="2">
    <source>
        <dbReference type="EMBL" id="ABO95132.1"/>
    </source>
</evidence>
<dbReference type="PANTHER" id="PTHR47623">
    <property type="entry name" value="OS09G0287300 PROTEIN"/>
    <property type="match status" value="1"/>
</dbReference>
<dbReference type="AlphaFoldDB" id="A4RTT3"/>
<evidence type="ECO:0000256" key="1">
    <source>
        <dbReference type="SAM" id="MobiDB-lite"/>
    </source>
</evidence>
<gene>
    <name evidence="2" type="ORF">OSTLU_14439</name>
</gene>
<dbReference type="PANTHER" id="PTHR47623:SF1">
    <property type="entry name" value="OS09G0287300 PROTEIN"/>
    <property type="match status" value="1"/>
</dbReference>
<dbReference type="eggNOG" id="KOG0118">
    <property type="taxonomic scope" value="Eukaryota"/>
</dbReference>
<dbReference type="OrthoDB" id="2019724at2759"/>
<evidence type="ECO:0000313" key="3">
    <source>
        <dbReference type="Proteomes" id="UP000001568"/>
    </source>
</evidence>
<dbReference type="Pfam" id="PF00300">
    <property type="entry name" value="His_Phos_1"/>
    <property type="match status" value="1"/>
</dbReference>
<reference evidence="2 3" key="1">
    <citation type="journal article" date="2007" name="Proc. Natl. Acad. Sci. U.S.A.">
        <title>The tiny eukaryote Ostreococcus provides genomic insights into the paradox of plankton speciation.</title>
        <authorList>
            <person name="Palenik B."/>
            <person name="Grimwood J."/>
            <person name="Aerts A."/>
            <person name="Rouze P."/>
            <person name="Salamov A."/>
            <person name="Putnam N."/>
            <person name="Dupont C."/>
            <person name="Jorgensen R."/>
            <person name="Derelle E."/>
            <person name="Rombauts S."/>
            <person name="Zhou K."/>
            <person name="Otillar R."/>
            <person name="Merchant S.S."/>
            <person name="Podell S."/>
            <person name="Gaasterland T."/>
            <person name="Napoli C."/>
            <person name="Gendler K."/>
            <person name="Manuell A."/>
            <person name="Tai V."/>
            <person name="Vallon O."/>
            <person name="Piganeau G."/>
            <person name="Jancek S."/>
            <person name="Heijde M."/>
            <person name="Jabbari K."/>
            <person name="Bowler C."/>
            <person name="Lohr M."/>
            <person name="Robbens S."/>
            <person name="Werner G."/>
            <person name="Dubchak I."/>
            <person name="Pazour G.J."/>
            <person name="Ren Q."/>
            <person name="Paulsen I."/>
            <person name="Delwiche C."/>
            <person name="Schmutz J."/>
            <person name="Rokhsar D."/>
            <person name="Van de Peer Y."/>
            <person name="Moreau H."/>
            <person name="Grigoriev I.V."/>
        </authorList>
    </citation>
    <scope>NUCLEOTIDE SEQUENCE [LARGE SCALE GENOMIC DNA]</scope>
    <source>
        <strain evidence="2 3">CCE9901</strain>
    </source>
</reference>
<dbReference type="STRING" id="436017.A4RTT3"/>
<accession>A4RTT3</accession>
<dbReference type="InterPro" id="IPR013078">
    <property type="entry name" value="His_Pase_superF_clade-1"/>
</dbReference>
<name>A4RTT3_OSTLU</name>